<reference evidence="13 14" key="1">
    <citation type="journal article" date="2015" name="Stand. Genomic Sci.">
        <title>Complete genome sequence and description of Salinispira pacifica gen. nov., sp. nov., a novel spirochaete isolated form a hypersaline microbial mat.</title>
        <authorList>
            <person name="Ben Hania W."/>
            <person name="Joseph M."/>
            <person name="Schumann P."/>
            <person name="Bunk B."/>
            <person name="Fiebig A."/>
            <person name="Sproer C."/>
            <person name="Klenk H.P."/>
            <person name="Fardeau M.L."/>
            <person name="Spring S."/>
        </authorList>
    </citation>
    <scope>NUCLEOTIDE SEQUENCE [LARGE SCALE GENOMIC DNA]</scope>
    <source>
        <strain evidence="13 14">L21-RPul-D2</strain>
    </source>
</reference>
<dbReference type="FunFam" id="3.40.50.10990:FF:000001">
    <property type="entry name" value="Riboflavin biosynthesis protein RibBA"/>
    <property type="match status" value="1"/>
</dbReference>
<feature type="binding site" evidence="11">
    <location>
        <position position="148"/>
    </location>
    <ligand>
        <name>GTP</name>
        <dbReference type="ChEBI" id="CHEBI:37565"/>
    </ligand>
</feature>
<evidence type="ECO:0000256" key="3">
    <source>
        <dbReference type="ARBA" id="ARBA00022619"/>
    </source>
</evidence>
<feature type="binding site" evidence="11">
    <location>
        <position position="61"/>
    </location>
    <ligand>
        <name>Zn(2+)</name>
        <dbReference type="ChEBI" id="CHEBI:29105"/>
        <note>catalytic</note>
    </ligand>
</feature>
<keyword evidence="5 11" id="KW-0547">Nucleotide-binding</keyword>
<dbReference type="NCBIfam" id="TIGR00505">
    <property type="entry name" value="ribA"/>
    <property type="match status" value="1"/>
</dbReference>
<feature type="binding site" evidence="11">
    <location>
        <position position="108"/>
    </location>
    <ligand>
        <name>GTP</name>
        <dbReference type="ChEBI" id="CHEBI:37565"/>
    </ligand>
</feature>
<dbReference type="Pfam" id="PF00925">
    <property type="entry name" value="GTP_cyclohydro2"/>
    <property type="match status" value="1"/>
</dbReference>
<keyword evidence="8 11" id="KW-0342">GTP-binding</keyword>
<keyword evidence="3 11" id="KW-0686">Riboflavin biosynthesis</keyword>
<dbReference type="SUPFAM" id="SSF142695">
    <property type="entry name" value="RibA-like"/>
    <property type="match status" value="1"/>
</dbReference>
<feature type="binding site" evidence="11">
    <location>
        <begin position="43"/>
        <end position="47"/>
    </location>
    <ligand>
        <name>GTP</name>
        <dbReference type="ChEBI" id="CHEBI:37565"/>
    </ligand>
</feature>
<dbReference type="PANTHER" id="PTHR21327:SF18">
    <property type="entry name" value="3,4-DIHYDROXY-2-BUTANONE 4-PHOSPHATE SYNTHASE"/>
    <property type="match status" value="1"/>
</dbReference>
<feature type="binding site" evidence="11">
    <location>
        <position position="48"/>
    </location>
    <ligand>
        <name>Zn(2+)</name>
        <dbReference type="ChEBI" id="CHEBI:29105"/>
        <note>catalytic</note>
    </ligand>
</feature>
<dbReference type="PATRIC" id="fig|1307761.3.peg.511"/>
<dbReference type="EMBL" id="CP006939">
    <property type="protein sequence ID" value="AHC13942.1"/>
    <property type="molecule type" value="Genomic_DNA"/>
</dbReference>
<feature type="active site" description="Nucleophile" evidence="11">
    <location>
        <position position="122"/>
    </location>
</feature>
<dbReference type="HAMAP" id="MF_00179">
    <property type="entry name" value="RibA"/>
    <property type="match status" value="1"/>
</dbReference>
<dbReference type="GO" id="GO:0005829">
    <property type="term" value="C:cytosol"/>
    <property type="evidence" value="ECO:0007669"/>
    <property type="project" value="TreeGrafter"/>
</dbReference>
<sequence length="196" mass="21954">MPLEAGEFHILGFPGNGTDEPEAFALVLNMDNHEEFSEPPVVRIHSECLTGESLGSLRCDCGYQLQEALRQIKKEGRGVLVYLRQEGRGIGLMNKIKAYELQDRGVDTMDANLMLGHPADARSFVRGAHILHGLGVERCRLLTNNPDKIHALEKAGIRVDARLPIEKRPDRYSLSYMQTKQTRFGHLYSFAEPGNP</sequence>
<name>V5WDS8_9SPIO</name>
<gene>
    <name evidence="11" type="primary">ribA</name>
    <name evidence="13" type="ORF">L21SP2_0510</name>
</gene>
<proteinExistence type="inferred from homology"/>
<keyword evidence="7 11" id="KW-0862">Zinc</keyword>
<dbReference type="InterPro" id="IPR032677">
    <property type="entry name" value="GTP_cyclohydro_II"/>
</dbReference>
<evidence type="ECO:0000256" key="1">
    <source>
        <dbReference type="ARBA" id="ARBA00004853"/>
    </source>
</evidence>
<evidence type="ECO:0000313" key="14">
    <source>
        <dbReference type="Proteomes" id="UP000018680"/>
    </source>
</evidence>
<dbReference type="RefSeq" id="WP_024266874.1">
    <property type="nucleotide sequence ID" value="NC_023035.1"/>
</dbReference>
<evidence type="ECO:0000256" key="11">
    <source>
        <dbReference type="HAMAP-Rule" id="MF_00179"/>
    </source>
</evidence>
<dbReference type="NCBIfam" id="NF001591">
    <property type="entry name" value="PRK00393.1"/>
    <property type="match status" value="1"/>
</dbReference>
<dbReference type="GO" id="GO:0003935">
    <property type="term" value="F:GTP cyclohydrolase II activity"/>
    <property type="evidence" value="ECO:0007669"/>
    <property type="project" value="UniProtKB-UniRule"/>
</dbReference>
<dbReference type="UniPathway" id="UPA00275">
    <property type="reaction ID" value="UER00400"/>
</dbReference>
<comment type="similarity">
    <text evidence="2">In the N-terminal section; belongs to the DHBP synthase family.</text>
</comment>
<comment type="similarity">
    <text evidence="11">Belongs to the GTP cyclohydrolase II family.</text>
</comment>
<comment type="pathway">
    <text evidence="1 11">Cofactor biosynthesis; riboflavin biosynthesis; 5-amino-6-(D-ribitylamino)uracil from GTP: step 1/4.</text>
</comment>
<evidence type="ECO:0000259" key="12">
    <source>
        <dbReference type="Pfam" id="PF00925"/>
    </source>
</evidence>
<dbReference type="Gene3D" id="3.40.50.10990">
    <property type="entry name" value="GTP cyclohydrolase II"/>
    <property type="match status" value="1"/>
</dbReference>
<feature type="domain" description="GTP cyclohydrolase II" evidence="12">
    <location>
        <begin position="1"/>
        <end position="164"/>
    </location>
</feature>
<keyword evidence="13" id="KW-0456">Lyase</keyword>
<dbReference type="OrthoDB" id="9793111at2"/>
<feature type="binding site" evidence="11">
    <location>
        <position position="64"/>
    </location>
    <ligand>
        <name>GTP</name>
        <dbReference type="ChEBI" id="CHEBI:37565"/>
    </ligand>
</feature>
<dbReference type="AlphaFoldDB" id="V5WDS8"/>
<dbReference type="InterPro" id="IPR036144">
    <property type="entry name" value="RibA-like_sf"/>
</dbReference>
<dbReference type="eggNOG" id="COG0807">
    <property type="taxonomic scope" value="Bacteria"/>
</dbReference>
<protein>
    <recommendedName>
        <fullName evidence="11">GTP cyclohydrolase-2</fullName>
        <ecNumber evidence="11">3.5.4.25</ecNumber>
    </recommendedName>
    <alternativeName>
        <fullName evidence="11">GTP cyclohydrolase II</fullName>
    </alternativeName>
</protein>
<keyword evidence="6 11" id="KW-0378">Hydrolase</keyword>
<dbReference type="GO" id="GO:0005525">
    <property type="term" value="F:GTP binding"/>
    <property type="evidence" value="ECO:0007669"/>
    <property type="project" value="UniProtKB-KW"/>
</dbReference>
<organism evidence="13 14">
    <name type="scientific">Salinispira pacifica</name>
    <dbReference type="NCBI Taxonomy" id="1307761"/>
    <lineage>
        <taxon>Bacteria</taxon>
        <taxon>Pseudomonadati</taxon>
        <taxon>Spirochaetota</taxon>
        <taxon>Spirochaetia</taxon>
        <taxon>Spirochaetales</taxon>
        <taxon>Spirochaetaceae</taxon>
        <taxon>Salinispira</taxon>
    </lineage>
</organism>
<comment type="catalytic activity">
    <reaction evidence="10 11">
        <text>GTP + 4 H2O = 2,5-diamino-6-hydroxy-4-(5-phosphoribosylamino)-pyrimidine + formate + 2 phosphate + 3 H(+)</text>
        <dbReference type="Rhea" id="RHEA:23704"/>
        <dbReference type="ChEBI" id="CHEBI:15377"/>
        <dbReference type="ChEBI" id="CHEBI:15378"/>
        <dbReference type="ChEBI" id="CHEBI:15740"/>
        <dbReference type="ChEBI" id="CHEBI:37565"/>
        <dbReference type="ChEBI" id="CHEBI:43474"/>
        <dbReference type="ChEBI" id="CHEBI:58614"/>
        <dbReference type="EC" id="3.5.4.25"/>
    </reaction>
</comment>
<dbReference type="GO" id="GO:0009231">
    <property type="term" value="P:riboflavin biosynthetic process"/>
    <property type="evidence" value="ECO:0007669"/>
    <property type="project" value="UniProtKB-UniRule"/>
</dbReference>
<evidence type="ECO:0000256" key="5">
    <source>
        <dbReference type="ARBA" id="ARBA00022741"/>
    </source>
</evidence>
<comment type="function">
    <text evidence="9 11">Catalyzes the conversion of GTP to 2,5-diamino-6-ribosylamino-4(3H)-pyrimidinone 5'-phosphate (DARP), formate and pyrophosphate.</text>
</comment>
<dbReference type="InterPro" id="IPR000926">
    <property type="entry name" value="RibA"/>
</dbReference>
<keyword evidence="4 11" id="KW-0479">Metal-binding</keyword>
<feature type="binding site" evidence="11">
    <location>
        <position position="59"/>
    </location>
    <ligand>
        <name>Zn(2+)</name>
        <dbReference type="ChEBI" id="CHEBI:29105"/>
        <note>catalytic</note>
    </ligand>
</feature>
<feature type="binding site" evidence="11">
    <location>
        <begin position="86"/>
        <end position="88"/>
    </location>
    <ligand>
        <name>GTP</name>
        <dbReference type="ChEBI" id="CHEBI:37565"/>
    </ligand>
</feature>
<evidence type="ECO:0000256" key="10">
    <source>
        <dbReference type="ARBA" id="ARBA00049295"/>
    </source>
</evidence>
<dbReference type="PANTHER" id="PTHR21327">
    <property type="entry name" value="GTP CYCLOHYDROLASE II-RELATED"/>
    <property type="match status" value="1"/>
</dbReference>
<dbReference type="CDD" id="cd00641">
    <property type="entry name" value="GTP_cyclohydro2"/>
    <property type="match status" value="1"/>
</dbReference>
<comment type="cofactor">
    <cofactor evidence="11">
        <name>Zn(2+)</name>
        <dbReference type="ChEBI" id="CHEBI:29105"/>
    </cofactor>
    <text evidence="11">Binds 1 zinc ion per subunit.</text>
</comment>
<keyword evidence="14" id="KW-1185">Reference proteome</keyword>
<dbReference type="GO" id="GO:0008686">
    <property type="term" value="F:3,4-dihydroxy-2-butanone-4-phosphate synthase activity"/>
    <property type="evidence" value="ECO:0007669"/>
    <property type="project" value="TreeGrafter"/>
</dbReference>
<evidence type="ECO:0000256" key="7">
    <source>
        <dbReference type="ARBA" id="ARBA00022833"/>
    </source>
</evidence>
<dbReference type="HOGENOM" id="CLU_020273_2_1_12"/>
<accession>V5WDS8</accession>
<evidence type="ECO:0000313" key="13">
    <source>
        <dbReference type="EMBL" id="AHC13942.1"/>
    </source>
</evidence>
<feature type="active site" description="Proton acceptor" evidence="11">
    <location>
        <position position="120"/>
    </location>
</feature>
<evidence type="ECO:0000256" key="6">
    <source>
        <dbReference type="ARBA" id="ARBA00022801"/>
    </source>
</evidence>
<evidence type="ECO:0000256" key="9">
    <source>
        <dbReference type="ARBA" id="ARBA00043932"/>
    </source>
</evidence>
<feature type="binding site" evidence="11">
    <location>
        <position position="143"/>
    </location>
    <ligand>
        <name>GTP</name>
        <dbReference type="ChEBI" id="CHEBI:37565"/>
    </ligand>
</feature>
<evidence type="ECO:0000256" key="8">
    <source>
        <dbReference type="ARBA" id="ARBA00023134"/>
    </source>
</evidence>
<evidence type="ECO:0000256" key="2">
    <source>
        <dbReference type="ARBA" id="ARBA00005520"/>
    </source>
</evidence>
<dbReference type="KEGG" id="slr:L21SP2_0510"/>
<dbReference type="EC" id="3.5.4.25" evidence="11"/>
<dbReference type="STRING" id="1307761.L21SP2_0510"/>
<evidence type="ECO:0000256" key="4">
    <source>
        <dbReference type="ARBA" id="ARBA00022723"/>
    </source>
</evidence>
<dbReference type="Proteomes" id="UP000018680">
    <property type="component" value="Chromosome"/>
</dbReference>
<dbReference type="GO" id="GO:0008270">
    <property type="term" value="F:zinc ion binding"/>
    <property type="evidence" value="ECO:0007669"/>
    <property type="project" value="UniProtKB-UniRule"/>
</dbReference>